<accession>A0A453EZH6</accession>
<evidence type="ECO:0000313" key="2">
    <source>
        <dbReference type="Proteomes" id="UP000015105"/>
    </source>
</evidence>
<reference evidence="2" key="1">
    <citation type="journal article" date="2014" name="Science">
        <title>Ancient hybridizations among the ancestral genomes of bread wheat.</title>
        <authorList>
            <consortium name="International Wheat Genome Sequencing Consortium,"/>
            <person name="Marcussen T."/>
            <person name="Sandve S.R."/>
            <person name="Heier L."/>
            <person name="Spannagl M."/>
            <person name="Pfeifer M."/>
            <person name="Jakobsen K.S."/>
            <person name="Wulff B.B."/>
            <person name="Steuernagel B."/>
            <person name="Mayer K.F."/>
            <person name="Olsen O.A."/>
        </authorList>
    </citation>
    <scope>NUCLEOTIDE SEQUENCE [LARGE SCALE GENOMIC DNA]</scope>
    <source>
        <strain evidence="2">cv. AL8/78</strain>
    </source>
</reference>
<dbReference type="AlphaFoldDB" id="A0A453EZH6"/>
<dbReference type="PANTHER" id="PTHR33675">
    <property type="entry name" value="NUCLEAR RECEPTOR FAMILY 2 GROUP C PROTEIN"/>
    <property type="match status" value="1"/>
</dbReference>
<sequence length="81" mass="9127">MARKRKTDAAPRLDEADRTLYSSFCGAANSLSQLYSQAMAQQKLSFQAGERHALVSNPSLSVLLFFSLRSVVCRNFDWLRV</sequence>
<dbReference type="Proteomes" id="UP000015105">
    <property type="component" value="Chromosome 3D"/>
</dbReference>
<reference evidence="1" key="3">
    <citation type="journal article" date="2017" name="Nature">
        <title>Genome sequence of the progenitor of the wheat D genome Aegilops tauschii.</title>
        <authorList>
            <person name="Luo M.C."/>
            <person name="Gu Y.Q."/>
            <person name="Puiu D."/>
            <person name="Wang H."/>
            <person name="Twardziok S.O."/>
            <person name="Deal K.R."/>
            <person name="Huo N."/>
            <person name="Zhu T."/>
            <person name="Wang L."/>
            <person name="Wang Y."/>
            <person name="McGuire P.E."/>
            <person name="Liu S."/>
            <person name="Long H."/>
            <person name="Ramasamy R.K."/>
            <person name="Rodriguez J.C."/>
            <person name="Van S.L."/>
            <person name="Yuan L."/>
            <person name="Wang Z."/>
            <person name="Xia Z."/>
            <person name="Xiao L."/>
            <person name="Anderson O.D."/>
            <person name="Ouyang S."/>
            <person name="Liang Y."/>
            <person name="Zimin A.V."/>
            <person name="Pertea G."/>
            <person name="Qi P."/>
            <person name="Bennetzen J.L."/>
            <person name="Dai X."/>
            <person name="Dawson M.W."/>
            <person name="Muller H.G."/>
            <person name="Kugler K."/>
            <person name="Rivarola-Duarte L."/>
            <person name="Spannagl M."/>
            <person name="Mayer K.F.X."/>
            <person name="Lu F.H."/>
            <person name="Bevan M.W."/>
            <person name="Leroy P."/>
            <person name="Li P."/>
            <person name="You F.M."/>
            <person name="Sun Q."/>
            <person name="Liu Z."/>
            <person name="Lyons E."/>
            <person name="Wicker T."/>
            <person name="Salzberg S.L."/>
            <person name="Devos K.M."/>
            <person name="Dvorak J."/>
        </authorList>
    </citation>
    <scope>NUCLEOTIDE SEQUENCE [LARGE SCALE GENOMIC DNA]</scope>
    <source>
        <strain evidence="1">cv. AL8/78</strain>
    </source>
</reference>
<protein>
    <submittedName>
        <fullName evidence="1">Uncharacterized protein</fullName>
    </submittedName>
</protein>
<dbReference type="EnsemblPlants" id="AET3Gv20524100.6">
    <property type="protein sequence ID" value="AET3Gv20524100.6"/>
    <property type="gene ID" value="AET3Gv20524100"/>
</dbReference>
<evidence type="ECO:0000313" key="1">
    <source>
        <dbReference type="EnsemblPlants" id="AET3Gv20524100.6"/>
    </source>
</evidence>
<proteinExistence type="predicted"/>
<reference evidence="1" key="4">
    <citation type="submission" date="2019-03" db="UniProtKB">
        <authorList>
            <consortium name="EnsemblPlants"/>
        </authorList>
    </citation>
    <scope>IDENTIFICATION</scope>
</reference>
<reference evidence="2" key="2">
    <citation type="journal article" date="2017" name="Nat. Plants">
        <title>The Aegilops tauschii genome reveals multiple impacts of transposons.</title>
        <authorList>
            <person name="Zhao G."/>
            <person name="Zou C."/>
            <person name="Li K."/>
            <person name="Wang K."/>
            <person name="Li T."/>
            <person name="Gao L."/>
            <person name="Zhang X."/>
            <person name="Wang H."/>
            <person name="Yang Z."/>
            <person name="Liu X."/>
            <person name="Jiang W."/>
            <person name="Mao L."/>
            <person name="Kong X."/>
            <person name="Jiao Y."/>
            <person name="Jia J."/>
        </authorList>
    </citation>
    <scope>NUCLEOTIDE SEQUENCE [LARGE SCALE GENOMIC DNA]</scope>
    <source>
        <strain evidence="2">cv. AL8/78</strain>
    </source>
</reference>
<name>A0A453EZH6_AEGTS</name>
<organism evidence="1 2">
    <name type="scientific">Aegilops tauschii subsp. strangulata</name>
    <name type="common">Goatgrass</name>
    <dbReference type="NCBI Taxonomy" id="200361"/>
    <lineage>
        <taxon>Eukaryota</taxon>
        <taxon>Viridiplantae</taxon>
        <taxon>Streptophyta</taxon>
        <taxon>Embryophyta</taxon>
        <taxon>Tracheophyta</taxon>
        <taxon>Spermatophyta</taxon>
        <taxon>Magnoliopsida</taxon>
        <taxon>Liliopsida</taxon>
        <taxon>Poales</taxon>
        <taxon>Poaceae</taxon>
        <taxon>BOP clade</taxon>
        <taxon>Pooideae</taxon>
        <taxon>Triticodae</taxon>
        <taxon>Triticeae</taxon>
        <taxon>Triticinae</taxon>
        <taxon>Aegilops</taxon>
    </lineage>
</organism>
<reference evidence="1" key="5">
    <citation type="journal article" date="2021" name="G3 (Bethesda)">
        <title>Aegilops tauschii genome assembly Aet v5.0 features greater sequence contiguity and improved annotation.</title>
        <authorList>
            <person name="Wang L."/>
            <person name="Zhu T."/>
            <person name="Rodriguez J.C."/>
            <person name="Deal K.R."/>
            <person name="Dubcovsky J."/>
            <person name="McGuire P.E."/>
            <person name="Lux T."/>
            <person name="Spannagl M."/>
            <person name="Mayer K.F.X."/>
            <person name="Baldrich P."/>
            <person name="Meyers B.C."/>
            <person name="Huo N."/>
            <person name="Gu Y.Q."/>
            <person name="Zhou H."/>
            <person name="Devos K.M."/>
            <person name="Bennetzen J.L."/>
            <person name="Unver T."/>
            <person name="Budak H."/>
            <person name="Gulick P.J."/>
            <person name="Galiba G."/>
            <person name="Kalapos B."/>
            <person name="Nelson D.R."/>
            <person name="Li P."/>
            <person name="You F.M."/>
            <person name="Luo M.C."/>
            <person name="Dvorak J."/>
        </authorList>
    </citation>
    <scope>NUCLEOTIDE SEQUENCE [LARGE SCALE GENOMIC DNA]</scope>
    <source>
        <strain evidence="1">cv. AL8/78</strain>
    </source>
</reference>
<dbReference type="PANTHER" id="PTHR33675:SF1">
    <property type="entry name" value="HOLOCARBOXYLASE SYNTHETASE"/>
    <property type="match status" value="1"/>
</dbReference>
<keyword evidence="2" id="KW-1185">Reference proteome</keyword>
<dbReference type="Gramene" id="AET3Gv20524100.6">
    <property type="protein sequence ID" value="AET3Gv20524100.6"/>
    <property type="gene ID" value="AET3Gv20524100"/>
</dbReference>